<feature type="domain" description="UspA" evidence="1">
    <location>
        <begin position="8"/>
        <end position="122"/>
    </location>
</feature>
<dbReference type="AlphaFoldDB" id="A0A6N2TGZ7"/>
<dbReference type="InterPro" id="IPR006016">
    <property type="entry name" value="UspA"/>
</dbReference>
<gene>
    <name evidence="2" type="ORF">AOLFYP35_01290</name>
</gene>
<dbReference type="Gene3D" id="3.40.50.620">
    <property type="entry name" value="HUPs"/>
    <property type="match status" value="1"/>
</dbReference>
<proteinExistence type="predicted"/>
<dbReference type="EMBL" id="CACRSM010000002">
    <property type="protein sequence ID" value="VYT03281.1"/>
    <property type="molecule type" value="Genomic_DNA"/>
</dbReference>
<dbReference type="Pfam" id="PF00582">
    <property type="entry name" value="Usp"/>
    <property type="match status" value="1"/>
</dbReference>
<name>A0A6N2TGZ7_9ACTO</name>
<dbReference type="CDD" id="cd00293">
    <property type="entry name" value="USP-like"/>
    <property type="match status" value="1"/>
</dbReference>
<dbReference type="InterPro" id="IPR014729">
    <property type="entry name" value="Rossmann-like_a/b/a_fold"/>
</dbReference>
<protein>
    <submittedName>
        <fullName evidence="2">Universal stress protein family protein</fullName>
    </submittedName>
</protein>
<organism evidence="2">
    <name type="scientific">Schaalia odontolytica</name>
    <dbReference type="NCBI Taxonomy" id="1660"/>
    <lineage>
        <taxon>Bacteria</taxon>
        <taxon>Bacillati</taxon>
        <taxon>Actinomycetota</taxon>
        <taxon>Actinomycetes</taxon>
        <taxon>Actinomycetales</taxon>
        <taxon>Actinomycetaceae</taxon>
        <taxon>Schaalia</taxon>
    </lineage>
</organism>
<dbReference type="SUPFAM" id="SSF52402">
    <property type="entry name" value="Adenine nucleotide alpha hydrolases-like"/>
    <property type="match status" value="1"/>
</dbReference>
<accession>A0A6N2TGZ7</accession>
<reference evidence="2" key="1">
    <citation type="submission" date="2019-11" db="EMBL/GenBank/DDBJ databases">
        <authorList>
            <person name="Feng L."/>
        </authorList>
    </citation>
    <scope>NUCLEOTIDE SEQUENCE</scope>
    <source>
        <strain evidence="2">AodontolyticusLFYP35</strain>
    </source>
</reference>
<evidence type="ECO:0000259" key="1">
    <source>
        <dbReference type="Pfam" id="PF00582"/>
    </source>
</evidence>
<evidence type="ECO:0000313" key="2">
    <source>
        <dbReference type="EMBL" id="VYT03281.1"/>
    </source>
</evidence>
<sequence length="133" mass="14704">MAIVLSYYGNRESDAALDQAVRLASWMRTSLMIVVASHECGGTFADETSAEAHLWERLEGSEVSFEVMRCRRDMSMAETVLDWARRIDADMIVIGLRPGGSKNATIGNTATQILLDAPCPVMTSSWRFEDVNA</sequence>